<dbReference type="EMBL" id="JAWDGP010004984">
    <property type="protein sequence ID" value="KAK3760438.1"/>
    <property type="molecule type" value="Genomic_DNA"/>
</dbReference>
<dbReference type="Proteomes" id="UP001283361">
    <property type="component" value="Unassembled WGS sequence"/>
</dbReference>
<name>A0AAE1D8L6_9GAST</name>
<reference evidence="3" key="1">
    <citation type="journal article" date="2023" name="G3 (Bethesda)">
        <title>A reference genome for the long-term kleptoplast-retaining sea slug Elysia crispata morphotype clarki.</title>
        <authorList>
            <person name="Eastman K.E."/>
            <person name="Pendleton A.L."/>
            <person name="Shaikh M.A."/>
            <person name="Suttiyut T."/>
            <person name="Ogas R."/>
            <person name="Tomko P."/>
            <person name="Gavelis G."/>
            <person name="Widhalm J.R."/>
            <person name="Wisecaver J.H."/>
        </authorList>
    </citation>
    <scope>NUCLEOTIDE SEQUENCE</scope>
    <source>
        <strain evidence="3">ECLA1</strain>
    </source>
</reference>
<evidence type="ECO:0000313" key="4">
    <source>
        <dbReference type="Proteomes" id="UP001283361"/>
    </source>
</evidence>
<dbReference type="PANTHER" id="PTHR47027">
    <property type="entry name" value="REVERSE TRANSCRIPTASE DOMAIN-CONTAINING PROTEIN"/>
    <property type="match status" value="1"/>
</dbReference>
<organism evidence="3 4">
    <name type="scientific">Elysia crispata</name>
    <name type="common">lettuce slug</name>
    <dbReference type="NCBI Taxonomy" id="231223"/>
    <lineage>
        <taxon>Eukaryota</taxon>
        <taxon>Metazoa</taxon>
        <taxon>Spiralia</taxon>
        <taxon>Lophotrochozoa</taxon>
        <taxon>Mollusca</taxon>
        <taxon>Gastropoda</taxon>
        <taxon>Heterobranchia</taxon>
        <taxon>Euthyneura</taxon>
        <taxon>Panpulmonata</taxon>
        <taxon>Sacoglossa</taxon>
        <taxon>Placobranchoidea</taxon>
        <taxon>Plakobranchidae</taxon>
        <taxon>Elysia</taxon>
    </lineage>
</organism>
<dbReference type="PANTHER" id="PTHR47027:SF26">
    <property type="entry name" value="REVERSE TRANSCRIPTASE DOMAIN-CONTAINING PROTEIN"/>
    <property type="match status" value="1"/>
</dbReference>
<sequence>MPSPTQDAKCRRSCVRCRTIGSEIRLMKSRARLTVFLKAVYGPVLWILAPPQCRLDQLLIEKKQILERWAEHFDSVLNCPASVNNEASGKAPGSDAIPAEVFKAGGPVMIQKLTQLFQSIWRKENVPQQFKDATIVHIYKRKGNRQSCDNYRGLSLLCITGKILTCVLLNHLLQHFEQGHLDSQCSFCAERGTSDMIFYAPQLQEKCQEQHCNLYMSFVHLTKAFETGSRDGLWKVMEKFGCPSILVCHFHDGMMVKVLDRDELDTFPVTNGMKNNCVLAPTLFSMMFSALLTDAFQARDDGILIRYRMDGRLFNLRRLQAVKKVKEIVVRDLLFADDCLLNAKTEQQMQNEMDCLSVACDNFDFTISTKKTEIMYQPAPRKPYHSPMSQSKERSYKQ</sequence>
<feature type="domain" description="Reverse transcriptase" evidence="2">
    <location>
        <begin position="119"/>
        <end position="398"/>
    </location>
</feature>
<proteinExistence type="predicted"/>
<comment type="caution">
    <text evidence="3">The sequence shown here is derived from an EMBL/GenBank/DDBJ whole genome shotgun (WGS) entry which is preliminary data.</text>
</comment>
<gene>
    <name evidence="3" type="ORF">RRG08_065165</name>
</gene>
<feature type="region of interest" description="Disordered" evidence="1">
    <location>
        <begin position="378"/>
        <end position="398"/>
    </location>
</feature>
<dbReference type="InterPro" id="IPR000477">
    <property type="entry name" value="RT_dom"/>
</dbReference>
<keyword evidence="4" id="KW-1185">Reference proteome</keyword>
<accession>A0AAE1D8L6</accession>
<dbReference type="CDD" id="cd01650">
    <property type="entry name" value="RT_nLTR_like"/>
    <property type="match status" value="1"/>
</dbReference>
<protein>
    <recommendedName>
        <fullName evidence="2">Reverse transcriptase domain-containing protein</fullName>
    </recommendedName>
</protein>
<dbReference type="PROSITE" id="PS50878">
    <property type="entry name" value="RT_POL"/>
    <property type="match status" value="1"/>
</dbReference>
<evidence type="ECO:0000313" key="3">
    <source>
        <dbReference type="EMBL" id="KAK3760438.1"/>
    </source>
</evidence>
<dbReference type="Pfam" id="PF00078">
    <property type="entry name" value="RVT_1"/>
    <property type="match status" value="1"/>
</dbReference>
<evidence type="ECO:0000259" key="2">
    <source>
        <dbReference type="PROSITE" id="PS50878"/>
    </source>
</evidence>
<evidence type="ECO:0000256" key="1">
    <source>
        <dbReference type="SAM" id="MobiDB-lite"/>
    </source>
</evidence>
<dbReference type="AlphaFoldDB" id="A0AAE1D8L6"/>